<protein>
    <submittedName>
        <fullName evidence="2">Uncharacterized protein</fullName>
    </submittedName>
</protein>
<dbReference type="AlphaFoldDB" id="A0A080M8F2"/>
<organism evidence="2 3">
    <name type="scientific">Candidatus Accumulibacter phosphatis</name>
    <dbReference type="NCBI Taxonomy" id="327160"/>
    <lineage>
        <taxon>Bacteria</taxon>
        <taxon>Pseudomonadati</taxon>
        <taxon>Pseudomonadota</taxon>
        <taxon>Betaproteobacteria</taxon>
        <taxon>Candidatus Accumulibacter</taxon>
    </lineage>
</organism>
<dbReference type="Proteomes" id="UP000020077">
    <property type="component" value="Unassembled WGS sequence"/>
</dbReference>
<gene>
    <name evidence="2" type="ORF">AW09_001335</name>
</gene>
<evidence type="ECO:0000313" key="3">
    <source>
        <dbReference type="Proteomes" id="UP000020077"/>
    </source>
</evidence>
<accession>A0A080M8F2</accession>
<sequence length="178" mass="18775">MAPCSPTLAAASPVPSVMTAIQPRAPAQPARKQGVRTRLARAPQTREASPPSSAHCPLAKRSLPQPGRSRRLFLPATCAVRPRPAASGQEVPASAVSRLLVPAQTWPLQQAGQKVPRPVWQPASPAANRAGLDRPGTVPNSAPVPGQQSLQQVCRPHCSRRSGSAACAEKERSFRSGR</sequence>
<feature type="region of interest" description="Disordered" evidence="1">
    <location>
        <begin position="23"/>
        <end position="70"/>
    </location>
</feature>
<dbReference type="EMBL" id="JDVG02000227">
    <property type="protein sequence ID" value="KFB73419.1"/>
    <property type="molecule type" value="Genomic_DNA"/>
</dbReference>
<feature type="region of interest" description="Disordered" evidence="1">
    <location>
        <begin position="110"/>
        <end position="178"/>
    </location>
</feature>
<evidence type="ECO:0000256" key="1">
    <source>
        <dbReference type="SAM" id="MobiDB-lite"/>
    </source>
</evidence>
<evidence type="ECO:0000313" key="2">
    <source>
        <dbReference type="EMBL" id="KFB73419.1"/>
    </source>
</evidence>
<name>A0A080M8F2_9PROT</name>
<comment type="caution">
    <text evidence="2">The sequence shown here is derived from an EMBL/GenBank/DDBJ whole genome shotgun (WGS) entry which is preliminary data.</text>
</comment>
<feature type="compositionally biased region" description="Basic and acidic residues" evidence="1">
    <location>
        <begin position="168"/>
        <end position="178"/>
    </location>
</feature>
<reference evidence="2 3" key="1">
    <citation type="submission" date="2014-02" db="EMBL/GenBank/DDBJ databases">
        <title>Expanding our view of genomic diversity in Candidatus Accumulibacter clades.</title>
        <authorList>
            <person name="Skennerton C.T."/>
            <person name="Barr J.J."/>
            <person name="Slater F.R."/>
            <person name="Bond P.L."/>
            <person name="Tyson G.W."/>
        </authorList>
    </citation>
    <scope>NUCLEOTIDE SEQUENCE [LARGE SCALE GENOMIC DNA]</scope>
    <source>
        <strain evidence="3">BA-91</strain>
    </source>
</reference>
<proteinExistence type="predicted"/>